<name>C6TCF9_SOYBN</name>
<organism evidence="1">
    <name type="scientific">Glycine max</name>
    <name type="common">Soybean</name>
    <name type="synonym">Glycine hispida</name>
    <dbReference type="NCBI Taxonomy" id="3847"/>
    <lineage>
        <taxon>Eukaryota</taxon>
        <taxon>Viridiplantae</taxon>
        <taxon>Streptophyta</taxon>
        <taxon>Embryophyta</taxon>
        <taxon>Tracheophyta</taxon>
        <taxon>Spermatophyta</taxon>
        <taxon>Magnoliopsida</taxon>
        <taxon>eudicotyledons</taxon>
        <taxon>Gunneridae</taxon>
        <taxon>Pentapetalae</taxon>
        <taxon>rosids</taxon>
        <taxon>fabids</taxon>
        <taxon>Fabales</taxon>
        <taxon>Fabaceae</taxon>
        <taxon>Papilionoideae</taxon>
        <taxon>50 kb inversion clade</taxon>
        <taxon>NPAAA clade</taxon>
        <taxon>indigoferoid/millettioid clade</taxon>
        <taxon>Phaseoleae</taxon>
        <taxon>Glycine</taxon>
        <taxon>Glycine subgen. Soja</taxon>
    </lineage>
</organism>
<dbReference type="AlphaFoldDB" id="C6TCF9"/>
<accession>C6TCF9</accession>
<evidence type="ECO:0000313" key="1">
    <source>
        <dbReference type="EMBL" id="ACU19511.1"/>
    </source>
</evidence>
<sequence>MLIIVEMVQNLTILYMFWGKTTKVKLLKWLNISHD</sequence>
<protein>
    <submittedName>
        <fullName evidence="1">Uncharacterized protein</fullName>
    </submittedName>
</protein>
<dbReference type="EMBL" id="BT095244">
    <property type="protein sequence ID" value="ACU19511.1"/>
    <property type="molecule type" value="mRNA"/>
</dbReference>
<proteinExistence type="evidence at transcript level"/>
<reference evidence="1" key="1">
    <citation type="submission" date="2009-08" db="EMBL/GenBank/DDBJ databases">
        <authorList>
            <person name="Cheung F."/>
            <person name="Xiao Y."/>
            <person name="Chan A."/>
            <person name="Moskal W."/>
            <person name="Town C.D."/>
        </authorList>
    </citation>
    <scope>NUCLEOTIDE SEQUENCE</scope>
</reference>